<dbReference type="InterPro" id="IPR051353">
    <property type="entry name" value="Tobamovirus_resist_UPF0261"/>
</dbReference>
<name>A0AAJ0B536_9PEZI</name>
<dbReference type="Pfam" id="PF06792">
    <property type="entry name" value="UPF0261"/>
    <property type="match status" value="1"/>
</dbReference>
<evidence type="ECO:0000259" key="2">
    <source>
        <dbReference type="Pfam" id="PF23189"/>
    </source>
</evidence>
<dbReference type="Pfam" id="PF23189">
    <property type="entry name" value="UPF0261_C"/>
    <property type="match status" value="1"/>
</dbReference>
<dbReference type="InterPro" id="IPR044122">
    <property type="entry name" value="UPF0261_N"/>
</dbReference>
<dbReference type="EMBL" id="MU839848">
    <property type="protein sequence ID" value="KAK1750322.1"/>
    <property type="molecule type" value="Genomic_DNA"/>
</dbReference>
<protein>
    <submittedName>
        <fullName evidence="3">Uncharacterized protein</fullName>
    </submittedName>
</protein>
<evidence type="ECO:0000313" key="3">
    <source>
        <dbReference type="EMBL" id="KAK1750322.1"/>
    </source>
</evidence>
<dbReference type="Gene3D" id="3.40.50.12030">
    <property type="entry name" value="Uncharacterised protein family UPF0261, NC domain"/>
    <property type="match status" value="1"/>
</dbReference>
<reference evidence="3" key="1">
    <citation type="submission" date="2023-06" db="EMBL/GenBank/DDBJ databases">
        <title>Genome-scale phylogeny and comparative genomics of the fungal order Sordariales.</title>
        <authorList>
            <consortium name="Lawrence Berkeley National Laboratory"/>
            <person name="Hensen N."/>
            <person name="Bonometti L."/>
            <person name="Westerberg I."/>
            <person name="Brannstrom I.O."/>
            <person name="Guillou S."/>
            <person name="Cros-Aarteil S."/>
            <person name="Calhoun S."/>
            <person name="Haridas S."/>
            <person name="Kuo A."/>
            <person name="Mondo S."/>
            <person name="Pangilinan J."/>
            <person name="Riley R."/>
            <person name="Labutti K."/>
            <person name="Andreopoulos B."/>
            <person name="Lipzen A."/>
            <person name="Chen C."/>
            <person name="Yanf M."/>
            <person name="Daum C."/>
            <person name="Ng V."/>
            <person name="Clum A."/>
            <person name="Steindorff A."/>
            <person name="Ohm R."/>
            <person name="Martin F."/>
            <person name="Silar P."/>
            <person name="Natvig D."/>
            <person name="Lalanne C."/>
            <person name="Gautier V."/>
            <person name="Ament-Velasquez S.L."/>
            <person name="Kruys A."/>
            <person name="Hutchinson M.I."/>
            <person name="Powell A.J."/>
            <person name="Barry K."/>
            <person name="Miller A.N."/>
            <person name="Grigoriev I.V."/>
            <person name="Debuchy R."/>
            <person name="Gladieux P."/>
            <person name="Thoren M.H."/>
            <person name="Johannesson H."/>
        </authorList>
    </citation>
    <scope>NUCLEOTIDE SEQUENCE</scope>
    <source>
        <strain evidence="3">PSN4</strain>
    </source>
</reference>
<dbReference type="PANTHER" id="PTHR31862">
    <property type="entry name" value="UPF0261 DOMAIN PROTEIN (AFU_ORTHOLOGUE AFUA_1G10120)"/>
    <property type="match status" value="1"/>
</dbReference>
<accession>A0AAJ0B536</accession>
<gene>
    <name evidence="3" type="ORF">QBC47DRAFT_394507</name>
</gene>
<proteinExistence type="predicted"/>
<dbReference type="CDD" id="cd15488">
    <property type="entry name" value="Tm-1-like"/>
    <property type="match status" value="1"/>
</dbReference>
<dbReference type="InterPro" id="IPR056778">
    <property type="entry name" value="UPF0261_C"/>
</dbReference>
<dbReference type="PANTHER" id="PTHR31862:SF1">
    <property type="entry name" value="UPF0261 DOMAIN PROTEIN (AFU_ORTHOLOGUE AFUA_1G10120)"/>
    <property type="match status" value="1"/>
</dbReference>
<organism evidence="3 4">
    <name type="scientific">Echria macrotheca</name>
    <dbReference type="NCBI Taxonomy" id="438768"/>
    <lineage>
        <taxon>Eukaryota</taxon>
        <taxon>Fungi</taxon>
        <taxon>Dikarya</taxon>
        <taxon>Ascomycota</taxon>
        <taxon>Pezizomycotina</taxon>
        <taxon>Sordariomycetes</taxon>
        <taxon>Sordariomycetidae</taxon>
        <taxon>Sordariales</taxon>
        <taxon>Schizotheciaceae</taxon>
        <taxon>Echria</taxon>
    </lineage>
</organism>
<dbReference type="NCBIfam" id="NF002674">
    <property type="entry name" value="PRK02399.1-2"/>
    <property type="match status" value="1"/>
</dbReference>
<comment type="caution">
    <text evidence="3">The sequence shown here is derived from an EMBL/GenBank/DDBJ whole genome shotgun (WGS) entry which is preliminary data.</text>
</comment>
<feature type="domain" description="UPF0261" evidence="2">
    <location>
        <begin position="223"/>
        <end position="443"/>
    </location>
</feature>
<dbReference type="InterPro" id="IPR008322">
    <property type="entry name" value="UPF0261"/>
</dbReference>
<evidence type="ECO:0000313" key="4">
    <source>
        <dbReference type="Proteomes" id="UP001239445"/>
    </source>
</evidence>
<dbReference type="AlphaFoldDB" id="A0AAJ0B536"/>
<dbReference type="PIRSF" id="PIRSF033271">
    <property type="entry name" value="UCP033271"/>
    <property type="match status" value="1"/>
</dbReference>
<keyword evidence="4" id="KW-1185">Reference proteome</keyword>
<sequence>MIRPMTLQEPLDLVPKEIASIKVVKRDEMTTVAIVGTCDTKLQELVFLRDRILSHSPPVQVILIDVGRHPVSHEAIAVPQTRLLTKDDPSVTSLPRGELIKLMSDSAASTLSEYFNQGRIHGVIAAGGSGNTSLVTAAMRSALPIGFPKLVVSTVASGDTAPYVGDSDIAMLYSVVDVAGLNSVLRSILINAAAMICGAAIAYHDQTGPHSARVSSDNTENTKTIAITMFGVTTPCVDAIRAHLDTKYPGRLETLVFHATGTGGRAMERLIGDGRIDGVLDLTTTEICDLVAGGNMSAGPDRLSAAVFKEIPCVVSLGALDMVNFGPRATVPERYAGRKLYEHNPAVTLMRVDADEARQVGEFIVEKLKTAEAGKVEVWIPKGGLSLLSKSGAAFEDSEVDEVLFRTLRNGFEGTAVRVVEDQRDINDEEFARDIADALVSMMG</sequence>
<feature type="domain" description="UPF0261" evidence="1">
    <location>
        <begin position="31"/>
        <end position="204"/>
    </location>
</feature>
<evidence type="ECO:0000259" key="1">
    <source>
        <dbReference type="Pfam" id="PF06792"/>
    </source>
</evidence>
<dbReference type="Proteomes" id="UP001239445">
    <property type="component" value="Unassembled WGS sequence"/>
</dbReference>
<dbReference type="Gene3D" id="3.40.50.12020">
    <property type="entry name" value="Uncharacterised protein family UPF0261, NN domain"/>
    <property type="match status" value="1"/>
</dbReference>